<dbReference type="GeneID" id="37198525"/>
<evidence type="ECO:0000256" key="1">
    <source>
        <dbReference type="SAM" id="SignalP"/>
    </source>
</evidence>
<dbReference type="VEuPathDB" id="FungiDB:BO97DRAFT_399304"/>
<dbReference type="Proteomes" id="UP000248961">
    <property type="component" value="Unassembled WGS sequence"/>
</dbReference>
<dbReference type="OrthoDB" id="5230873at2759"/>
<evidence type="ECO:0000313" key="3">
    <source>
        <dbReference type="Proteomes" id="UP000248961"/>
    </source>
</evidence>
<dbReference type="AlphaFoldDB" id="A0A395HK72"/>
<keyword evidence="1" id="KW-0732">Signal</keyword>
<sequence length="187" mass="20248">MKFTLASTLALATAALAISTAEAGASLEKRNPSGAFSLYAWGVTSKAIKLFYSDGLAYAGDSTAWPYGSVTTDVTFEITDTELTTTATTDGVTLDADTLFYIRPTANEITEVGFTSNGRDTPSDAATDNFIFYGSWLMWEETSGELTDSFRLKETNVSGVYQFYYDYSNLYPSGYLTPSVMDKAPSS</sequence>
<protein>
    <submittedName>
        <fullName evidence="2">Uncharacterized protein</fullName>
    </submittedName>
</protein>
<dbReference type="RefSeq" id="XP_025546977.1">
    <property type="nucleotide sequence ID" value="XM_025694236.1"/>
</dbReference>
<feature type="signal peptide" evidence="1">
    <location>
        <begin position="1"/>
        <end position="17"/>
    </location>
</feature>
<dbReference type="EMBL" id="KZ824324">
    <property type="protein sequence ID" value="RAL07823.1"/>
    <property type="molecule type" value="Genomic_DNA"/>
</dbReference>
<reference evidence="2 3" key="1">
    <citation type="submission" date="2018-02" db="EMBL/GenBank/DDBJ databases">
        <title>The genomes of Aspergillus section Nigri reveals drivers in fungal speciation.</title>
        <authorList>
            <consortium name="DOE Joint Genome Institute"/>
            <person name="Vesth T.C."/>
            <person name="Nybo J."/>
            <person name="Theobald S."/>
            <person name="Brandl J."/>
            <person name="Frisvad J.C."/>
            <person name="Nielsen K.F."/>
            <person name="Lyhne E.K."/>
            <person name="Kogle M.E."/>
            <person name="Kuo A."/>
            <person name="Riley R."/>
            <person name="Clum A."/>
            <person name="Nolan M."/>
            <person name="Lipzen A."/>
            <person name="Salamov A."/>
            <person name="Henrissat B."/>
            <person name="Wiebenga A."/>
            <person name="De vries R.P."/>
            <person name="Grigoriev I.V."/>
            <person name="Mortensen U.H."/>
            <person name="Andersen M.R."/>
            <person name="Baker S.E."/>
        </authorList>
    </citation>
    <scope>NUCLEOTIDE SEQUENCE [LARGE SCALE GENOMIC DNA]</scope>
    <source>
        <strain evidence="2 3">CBS 101889</strain>
    </source>
</reference>
<name>A0A395HK72_ASPHC</name>
<gene>
    <name evidence="2" type="ORF">BO97DRAFT_399304</name>
</gene>
<keyword evidence="3" id="KW-1185">Reference proteome</keyword>
<accession>A0A395HK72</accession>
<proteinExistence type="predicted"/>
<organism evidence="2 3">
    <name type="scientific">Aspergillus homomorphus (strain CBS 101889)</name>
    <dbReference type="NCBI Taxonomy" id="1450537"/>
    <lineage>
        <taxon>Eukaryota</taxon>
        <taxon>Fungi</taxon>
        <taxon>Dikarya</taxon>
        <taxon>Ascomycota</taxon>
        <taxon>Pezizomycotina</taxon>
        <taxon>Eurotiomycetes</taxon>
        <taxon>Eurotiomycetidae</taxon>
        <taxon>Eurotiales</taxon>
        <taxon>Aspergillaceae</taxon>
        <taxon>Aspergillus</taxon>
        <taxon>Aspergillus subgen. Circumdati</taxon>
    </lineage>
</organism>
<evidence type="ECO:0000313" key="2">
    <source>
        <dbReference type="EMBL" id="RAL07823.1"/>
    </source>
</evidence>
<feature type="chain" id="PRO_5017297909" evidence="1">
    <location>
        <begin position="18"/>
        <end position="187"/>
    </location>
</feature>